<proteinExistence type="predicted"/>
<accession>A0A2G8RZR9</accession>
<reference evidence="1 2" key="1">
    <citation type="journal article" date="2015" name="Sci. Rep.">
        <title>Chromosome-level genome map provides insights into diverse defense mechanisms in the medicinal fungus Ganoderma sinense.</title>
        <authorList>
            <person name="Zhu Y."/>
            <person name="Xu J."/>
            <person name="Sun C."/>
            <person name="Zhou S."/>
            <person name="Xu H."/>
            <person name="Nelson D.R."/>
            <person name="Qian J."/>
            <person name="Song J."/>
            <person name="Luo H."/>
            <person name="Xiang L."/>
            <person name="Li Y."/>
            <person name="Xu Z."/>
            <person name="Ji A."/>
            <person name="Wang L."/>
            <person name="Lu S."/>
            <person name="Hayward A."/>
            <person name="Sun W."/>
            <person name="Li X."/>
            <person name="Schwartz D.C."/>
            <person name="Wang Y."/>
            <person name="Chen S."/>
        </authorList>
    </citation>
    <scope>NUCLEOTIDE SEQUENCE [LARGE SCALE GENOMIC DNA]</scope>
    <source>
        <strain evidence="1 2">ZZ0214-1</strain>
    </source>
</reference>
<gene>
    <name evidence="1" type="ORF">GSI_10151</name>
</gene>
<organism evidence="1 2">
    <name type="scientific">Ganoderma sinense ZZ0214-1</name>
    <dbReference type="NCBI Taxonomy" id="1077348"/>
    <lineage>
        <taxon>Eukaryota</taxon>
        <taxon>Fungi</taxon>
        <taxon>Dikarya</taxon>
        <taxon>Basidiomycota</taxon>
        <taxon>Agaricomycotina</taxon>
        <taxon>Agaricomycetes</taxon>
        <taxon>Polyporales</taxon>
        <taxon>Polyporaceae</taxon>
        <taxon>Ganoderma</taxon>
    </lineage>
</organism>
<dbReference type="AlphaFoldDB" id="A0A2G8RZR9"/>
<name>A0A2G8RZR9_9APHY</name>
<protein>
    <submittedName>
        <fullName evidence="1">Uncharacterized protein</fullName>
    </submittedName>
</protein>
<evidence type="ECO:0000313" key="2">
    <source>
        <dbReference type="Proteomes" id="UP000230002"/>
    </source>
</evidence>
<sequence length="123" mass="14099">MVARPMLEGQSAREAVGGNMRCERKRNKWSMASASSRWRRRGRWTTLVRSGAGNIPSTVSSSFSDRQQIKDSVSRFGNNSRALWMAYSAGAWLMLEEERTAQWSNLRRDRDMYRAAGGWKCEC</sequence>
<dbReference type="EMBL" id="AYKW01000034">
    <property type="protein sequence ID" value="PIL27012.1"/>
    <property type="molecule type" value="Genomic_DNA"/>
</dbReference>
<keyword evidence="2" id="KW-1185">Reference proteome</keyword>
<comment type="caution">
    <text evidence="1">The sequence shown here is derived from an EMBL/GenBank/DDBJ whole genome shotgun (WGS) entry which is preliminary data.</text>
</comment>
<dbReference type="Proteomes" id="UP000230002">
    <property type="component" value="Unassembled WGS sequence"/>
</dbReference>
<evidence type="ECO:0000313" key="1">
    <source>
        <dbReference type="EMBL" id="PIL27012.1"/>
    </source>
</evidence>